<reference evidence="1" key="2">
    <citation type="submission" date="2020-09" db="EMBL/GenBank/DDBJ databases">
        <authorList>
            <person name="Sun Q."/>
            <person name="Zhou Y."/>
        </authorList>
    </citation>
    <scope>NUCLEOTIDE SEQUENCE</scope>
    <source>
        <strain evidence="1">CGMCC 4.7398</strain>
    </source>
</reference>
<dbReference type="AlphaFoldDB" id="A0A919FJM3"/>
<gene>
    <name evidence="1" type="ORF">GCM10017772_06500</name>
</gene>
<accession>A0A919FJM3</accession>
<evidence type="ECO:0000313" key="1">
    <source>
        <dbReference type="EMBL" id="GHH66490.1"/>
    </source>
</evidence>
<dbReference type="Proteomes" id="UP000627369">
    <property type="component" value="Unassembled WGS sequence"/>
</dbReference>
<proteinExistence type="predicted"/>
<comment type="caution">
    <text evidence="1">The sequence shown here is derived from an EMBL/GenBank/DDBJ whole genome shotgun (WGS) entry which is preliminary data.</text>
</comment>
<evidence type="ECO:0000313" key="2">
    <source>
        <dbReference type="Proteomes" id="UP000627369"/>
    </source>
</evidence>
<keyword evidence="2" id="KW-1185">Reference proteome</keyword>
<reference evidence="1" key="1">
    <citation type="journal article" date="2014" name="Int. J. Syst. Evol. Microbiol.">
        <title>Complete genome sequence of Corynebacterium casei LMG S-19264T (=DSM 44701T), isolated from a smear-ripened cheese.</title>
        <authorList>
            <consortium name="US DOE Joint Genome Institute (JGI-PGF)"/>
            <person name="Walter F."/>
            <person name="Albersmeier A."/>
            <person name="Kalinowski J."/>
            <person name="Ruckert C."/>
        </authorList>
    </citation>
    <scope>NUCLEOTIDE SEQUENCE</scope>
    <source>
        <strain evidence="1">CGMCC 4.7398</strain>
    </source>
</reference>
<sequence length="125" mass="14064">MDSVMGELADIDFPDRRFQLWEYRVSHGGLLIRSPRGPNEAANVDLVFDGVEFISCPRLMRGLRLDSADANDMRRVRDATGREIGPRDEVFVLVSQGSRHLVVASSLRTDWHSRDIFDSPFSGTG</sequence>
<protein>
    <submittedName>
        <fullName evidence="1">Uncharacterized protein</fullName>
    </submittedName>
</protein>
<name>A0A919FJM3_9MICO</name>
<dbReference type="EMBL" id="BNAS01000001">
    <property type="protein sequence ID" value="GHH66490.1"/>
    <property type="molecule type" value="Genomic_DNA"/>
</dbReference>
<organism evidence="1 2">
    <name type="scientific">Promicromonospora soli</name>
    <dbReference type="NCBI Taxonomy" id="2035533"/>
    <lineage>
        <taxon>Bacteria</taxon>
        <taxon>Bacillati</taxon>
        <taxon>Actinomycetota</taxon>
        <taxon>Actinomycetes</taxon>
        <taxon>Micrococcales</taxon>
        <taxon>Promicromonosporaceae</taxon>
        <taxon>Promicromonospora</taxon>
    </lineage>
</organism>